<dbReference type="PRINTS" id="PR00114">
    <property type="entry name" value="STPHPHTASE"/>
</dbReference>
<dbReference type="EC" id="3.1.3.16" evidence="3"/>
<evidence type="ECO:0000313" key="7">
    <source>
        <dbReference type="Proteomes" id="UP000054408"/>
    </source>
</evidence>
<evidence type="ECO:0000313" key="6">
    <source>
        <dbReference type="EMBL" id="KNC48981.1"/>
    </source>
</evidence>
<dbReference type="SMART" id="SM00054">
    <property type="entry name" value="EFh"/>
    <property type="match status" value="1"/>
</dbReference>
<dbReference type="PROSITE" id="PS00018">
    <property type="entry name" value="EF_HAND_1"/>
    <property type="match status" value="1"/>
</dbReference>
<feature type="domain" description="EF-hand" evidence="5">
    <location>
        <begin position="111"/>
        <end position="146"/>
    </location>
</feature>
<dbReference type="PANTHER" id="PTHR46422">
    <property type="entry name" value="SERINE/THREONINE-PROTEIN PHOSPHATASE BSL3"/>
    <property type="match status" value="1"/>
</dbReference>
<dbReference type="RefSeq" id="XP_013758396.1">
    <property type="nucleotide sequence ID" value="XM_013902942.1"/>
</dbReference>
<dbReference type="Proteomes" id="UP000054408">
    <property type="component" value="Unassembled WGS sequence"/>
</dbReference>
<dbReference type="Gene3D" id="1.10.238.10">
    <property type="entry name" value="EF-hand"/>
    <property type="match status" value="1"/>
</dbReference>
<dbReference type="InterPro" id="IPR006186">
    <property type="entry name" value="Ser/Thr-sp_prot-phosphatase"/>
</dbReference>
<dbReference type="eggNOG" id="KOG0374">
    <property type="taxonomic scope" value="Eukaryota"/>
</dbReference>
<evidence type="ECO:0000256" key="1">
    <source>
        <dbReference type="ARBA" id="ARBA00008294"/>
    </source>
</evidence>
<feature type="compositionally biased region" description="Basic and acidic residues" evidence="4">
    <location>
        <begin position="659"/>
        <end position="668"/>
    </location>
</feature>
<proteinExistence type="inferred from homology"/>
<dbReference type="InterPro" id="IPR002048">
    <property type="entry name" value="EF_hand_dom"/>
</dbReference>
<comment type="catalytic activity">
    <reaction evidence="3">
        <text>O-phospho-L-threonyl-[protein] + H2O = L-threonyl-[protein] + phosphate</text>
        <dbReference type="Rhea" id="RHEA:47004"/>
        <dbReference type="Rhea" id="RHEA-COMP:11060"/>
        <dbReference type="Rhea" id="RHEA-COMP:11605"/>
        <dbReference type="ChEBI" id="CHEBI:15377"/>
        <dbReference type="ChEBI" id="CHEBI:30013"/>
        <dbReference type="ChEBI" id="CHEBI:43474"/>
        <dbReference type="ChEBI" id="CHEBI:61977"/>
        <dbReference type="EC" id="3.1.3.16"/>
    </reaction>
</comment>
<dbReference type="GO" id="GO:0004722">
    <property type="term" value="F:protein serine/threonine phosphatase activity"/>
    <property type="evidence" value="ECO:0007669"/>
    <property type="project" value="UniProtKB-EC"/>
</dbReference>
<accession>A0A0L0DA61</accession>
<dbReference type="SUPFAM" id="SSF56300">
    <property type="entry name" value="Metallo-dependent phosphatases"/>
    <property type="match status" value="1"/>
</dbReference>
<evidence type="ECO:0000256" key="3">
    <source>
        <dbReference type="RuleBase" id="RU004273"/>
    </source>
</evidence>
<reference evidence="6 7" key="1">
    <citation type="submission" date="2010-05" db="EMBL/GenBank/DDBJ databases">
        <title>The Genome Sequence of Thecamonas trahens ATCC 50062.</title>
        <authorList>
            <consortium name="The Broad Institute Genome Sequencing Platform"/>
            <person name="Russ C."/>
            <person name="Cuomo C."/>
            <person name="Shea T."/>
            <person name="Young S.K."/>
            <person name="Zeng Q."/>
            <person name="Koehrsen M."/>
            <person name="Haas B."/>
            <person name="Borodovsky M."/>
            <person name="Guigo R."/>
            <person name="Alvarado L."/>
            <person name="Berlin A."/>
            <person name="Bochicchio J."/>
            <person name="Borenstein D."/>
            <person name="Chapman S."/>
            <person name="Chen Z."/>
            <person name="Freedman E."/>
            <person name="Gellesch M."/>
            <person name="Goldberg J."/>
            <person name="Griggs A."/>
            <person name="Gujja S."/>
            <person name="Heilman E."/>
            <person name="Heiman D."/>
            <person name="Hepburn T."/>
            <person name="Howarth C."/>
            <person name="Jen D."/>
            <person name="Larson L."/>
            <person name="Mehta T."/>
            <person name="Park D."/>
            <person name="Pearson M."/>
            <person name="Roberts A."/>
            <person name="Saif S."/>
            <person name="Shenoy N."/>
            <person name="Sisk P."/>
            <person name="Stolte C."/>
            <person name="Sykes S."/>
            <person name="Thomson T."/>
            <person name="Walk T."/>
            <person name="White J."/>
            <person name="Yandava C."/>
            <person name="Burger G."/>
            <person name="Gray M.W."/>
            <person name="Holland P.W.H."/>
            <person name="King N."/>
            <person name="Lang F.B.F."/>
            <person name="Roger A.J."/>
            <person name="Ruiz-Trillo I."/>
            <person name="Lander E."/>
            <person name="Nusbaum C."/>
        </authorList>
    </citation>
    <scope>NUCLEOTIDE SEQUENCE [LARGE SCALE GENOMIC DNA]</scope>
    <source>
        <strain evidence="6 7">ATCC 50062</strain>
    </source>
</reference>
<dbReference type="SMART" id="SM00156">
    <property type="entry name" value="PP2Ac"/>
    <property type="match status" value="1"/>
</dbReference>
<dbReference type="OrthoDB" id="6513042at2759"/>
<dbReference type="InterPro" id="IPR004843">
    <property type="entry name" value="Calcineurin-like_PHP"/>
</dbReference>
<dbReference type="PROSITE" id="PS50222">
    <property type="entry name" value="EF_HAND_2"/>
    <property type="match status" value="1"/>
</dbReference>
<dbReference type="AlphaFoldDB" id="A0A0L0DA61"/>
<evidence type="ECO:0000256" key="2">
    <source>
        <dbReference type="ARBA" id="ARBA00022837"/>
    </source>
</evidence>
<keyword evidence="7" id="KW-1185">Reference proteome</keyword>
<comment type="similarity">
    <text evidence="1 3">Belongs to the PPP phosphatase family.</text>
</comment>
<feature type="compositionally biased region" description="Low complexity" evidence="4">
    <location>
        <begin position="739"/>
        <end position="752"/>
    </location>
</feature>
<dbReference type="STRING" id="461836.A0A0L0DA61"/>
<organism evidence="6 7">
    <name type="scientific">Thecamonas trahens ATCC 50062</name>
    <dbReference type="NCBI Taxonomy" id="461836"/>
    <lineage>
        <taxon>Eukaryota</taxon>
        <taxon>Apusozoa</taxon>
        <taxon>Apusomonadida</taxon>
        <taxon>Apusomonadidae</taxon>
        <taxon>Thecamonas</taxon>
    </lineage>
</organism>
<sequence>MSSIPESFASRDEILSTFSFDLSHELLTAAKVGPVERSRIEAKFLAHAADGHFLDEPAFVELMASLGVSAAKAALYFAGFNTASPRGRVDYHQFEVGIIAMDPHTPHGGAWGAERLTYIFSLYDTDGDGTISGSEFAAMLADIATARARGTRPPQAESEADAALAWATVFGFDSLAAGSLDFRAFHTAVGEMRIRGTSKLFRLRGSFIHGSSSAAAAAQLRPGATPAKSQLALPPVSPMMSPFSSPARAAAPKAKATLYWKAMTPARQAHYADARSRREAHAAYMSEAFGSAARKKVNFLDPDVISAARSPTKAQDGVTSKVINPLLLGSETWSPPPAGEPFDLLTVPEFLRLAQRAGDVLASEPTLVEAKAPFKVFGDIHGQINDLLAFFRTYGAPQHVTGDIELVSYMFLGDFVDRGPHSLEVVALLFSLKVRYPSQIILIRGNHEDAAINADYGFKAECLTRLGNHDGAAVWAAVNDAFTHLPLAGLIDSEIFCCHGGLGGSVHGLDDVRAVPKPVVMSQLAGTRHEHIVRDLLWSDPTASDSVVGVHANSRGPDVTTYGPDRVQHFCIDNDVSMIIRAHECVQDGFELFSAGHLVSLFTATNYQGKYENDGAYLEITRNLKVTPKVIKAKKLAPARPASAPQHSKVVIPIQHHELAAQRSDRSRPSSAAAARPAPPAIRFTSDYKENHGLAPMVPKHHRAAARPTFTGSGHSEPSSPTARKIRSRRALRAPPPSAAALHAHTTSSSTSARPVASSRQPRRERPSLRHGRARPSSTSSASTRSMR</sequence>
<dbReference type="GO" id="GO:0005509">
    <property type="term" value="F:calcium ion binding"/>
    <property type="evidence" value="ECO:0007669"/>
    <property type="project" value="InterPro"/>
</dbReference>
<dbReference type="SUPFAM" id="SSF47473">
    <property type="entry name" value="EF-hand"/>
    <property type="match status" value="1"/>
</dbReference>
<dbReference type="EMBL" id="GL349452">
    <property type="protein sequence ID" value="KNC48981.1"/>
    <property type="molecule type" value="Genomic_DNA"/>
</dbReference>
<protein>
    <recommendedName>
        <fullName evidence="3">Serine/threonine-protein phosphatase</fullName>
        <ecNumber evidence="3">3.1.3.16</ecNumber>
    </recommendedName>
</protein>
<evidence type="ECO:0000256" key="4">
    <source>
        <dbReference type="SAM" id="MobiDB-lite"/>
    </source>
</evidence>
<name>A0A0L0DA61_THETB</name>
<gene>
    <name evidence="6" type="ORF">AMSG_04725</name>
</gene>
<keyword evidence="2" id="KW-0106">Calcium</keyword>
<dbReference type="GeneID" id="25564258"/>
<dbReference type="PROSITE" id="PS00125">
    <property type="entry name" value="SER_THR_PHOSPHATASE"/>
    <property type="match status" value="1"/>
</dbReference>
<dbReference type="Gene3D" id="3.60.21.10">
    <property type="match status" value="1"/>
</dbReference>
<dbReference type="InterPro" id="IPR029052">
    <property type="entry name" value="Metallo-depent_PP-like"/>
</dbReference>
<feature type="region of interest" description="Disordered" evidence="4">
    <location>
        <begin position="707"/>
        <end position="788"/>
    </location>
</feature>
<dbReference type="InterPro" id="IPR011992">
    <property type="entry name" value="EF-hand-dom_pair"/>
</dbReference>
<feature type="compositionally biased region" description="Low complexity" evidence="4">
    <location>
        <begin position="775"/>
        <end position="788"/>
    </location>
</feature>
<keyword evidence="3" id="KW-0378">Hydrolase</keyword>
<dbReference type="InterPro" id="IPR018247">
    <property type="entry name" value="EF_Hand_1_Ca_BS"/>
</dbReference>
<dbReference type="Pfam" id="PF00036">
    <property type="entry name" value="EF-hand_1"/>
    <property type="match status" value="1"/>
</dbReference>
<dbReference type="PANTHER" id="PTHR46422:SF11">
    <property type="entry name" value="SERINE_THREONINE-PROTEIN PHOSPHATASE"/>
    <property type="match status" value="1"/>
</dbReference>
<feature type="compositionally biased region" description="Polar residues" evidence="4">
    <location>
        <begin position="710"/>
        <end position="722"/>
    </location>
</feature>
<feature type="region of interest" description="Disordered" evidence="4">
    <location>
        <begin position="659"/>
        <end position="684"/>
    </location>
</feature>
<evidence type="ECO:0000259" key="5">
    <source>
        <dbReference type="PROSITE" id="PS50222"/>
    </source>
</evidence>
<dbReference type="Pfam" id="PF00149">
    <property type="entry name" value="Metallophos"/>
    <property type="match status" value="1"/>
</dbReference>